<dbReference type="Pfam" id="PF16360">
    <property type="entry name" value="GTP-bdg_M"/>
    <property type="match status" value="1"/>
</dbReference>
<gene>
    <name evidence="7" type="ORF">Vbra_8316</name>
</gene>
<dbReference type="AlphaFoldDB" id="A0A0G4EVX6"/>
<name>A0A0G4EVX6_VITBC</name>
<proteinExistence type="predicted"/>
<dbReference type="InterPro" id="IPR025121">
    <property type="entry name" value="GTPase_HflX_N"/>
</dbReference>
<dbReference type="SUPFAM" id="SSF52540">
    <property type="entry name" value="P-loop containing nucleoside triphosphate hydrolases"/>
    <property type="match status" value="1"/>
</dbReference>
<dbReference type="GO" id="GO:0005737">
    <property type="term" value="C:cytoplasm"/>
    <property type="evidence" value="ECO:0007669"/>
    <property type="project" value="TreeGrafter"/>
</dbReference>
<dbReference type="NCBIfam" id="TIGR03156">
    <property type="entry name" value="GTP_HflX"/>
    <property type="match status" value="1"/>
</dbReference>
<feature type="compositionally biased region" description="Acidic residues" evidence="5">
    <location>
        <begin position="151"/>
        <end position="167"/>
    </location>
</feature>
<dbReference type="Proteomes" id="UP000041254">
    <property type="component" value="Unassembled WGS sequence"/>
</dbReference>
<dbReference type="OrthoDB" id="10268034at2759"/>
<evidence type="ECO:0000256" key="3">
    <source>
        <dbReference type="ARBA" id="ARBA00022842"/>
    </source>
</evidence>
<dbReference type="GO" id="GO:0043022">
    <property type="term" value="F:ribosome binding"/>
    <property type="evidence" value="ECO:0007669"/>
    <property type="project" value="TreeGrafter"/>
</dbReference>
<dbReference type="PROSITE" id="PS51705">
    <property type="entry name" value="G_HFLX"/>
    <property type="match status" value="1"/>
</dbReference>
<evidence type="ECO:0000259" key="6">
    <source>
        <dbReference type="PROSITE" id="PS51705"/>
    </source>
</evidence>
<evidence type="ECO:0000256" key="2">
    <source>
        <dbReference type="ARBA" id="ARBA00022741"/>
    </source>
</evidence>
<evidence type="ECO:0000256" key="4">
    <source>
        <dbReference type="ARBA" id="ARBA00023134"/>
    </source>
</evidence>
<keyword evidence="1" id="KW-0479">Metal-binding</keyword>
<feature type="region of interest" description="Disordered" evidence="5">
    <location>
        <begin position="148"/>
        <end position="169"/>
    </location>
</feature>
<dbReference type="OMA" id="VCHPYRE"/>
<dbReference type="Gene3D" id="3.40.50.11060">
    <property type="entry name" value="GTPase HflX, N-terminal domain"/>
    <property type="match status" value="2"/>
</dbReference>
<dbReference type="InterPro" id="IPR027417">
    <property type="entry name" value="P-loop_NTPase"/>
</dbReference>
<evidence type="ECO:0000313" key="8">
    <source>
        <dbReference type="Proteomes" id="UP000041254"/>
    </source>
</evidence>
<dbReference type="InterPro" id="IPR032305">
    <property type="entry name" value="GTP-bd_M"/>
</dbReference>
<dbReference type="VEuPathDB" id="CryptoDB:Vbra_8316"/>
<organism evidence="7 8">
    <name type="scientific">Vitrella brassicaformis (strain CCMP3155)</name>
    <dbReference type="NCBI Taxonomy" id="1169540"/>
    <lineage>
        <taxon>Eukaryota</taxon>
        <taxon>Sar</taxon>
        <taxon>Alveolata</taxon>
        <taxon>Colpodellida</taxon>
        <taxon>Vitrellaceae</taxon>
        <taxon>Vitrella</taxon>
    </lineage>
</organism>
<keyword evidence="2" id="KW-0547">Nucleotide-binding</keyword>
<dbReference type="FunCoup" id="A0A0G4EVX6">
    <property type="interactions" value="4"/>
</dbReference>
<dbReference type="GO" id="GO:0046872">
    <property type="term" value="F:metal ion binding"/>
    <property type="evidence" value="ECO:0007669"/>
    <property type="project" value="UniProtKB-KW"/>
</dbReference>
<dbReference type="EMBL" id="CDMY01000324">
    <property type="protein sequence ID" value="CEM02357.1"/>
    <property type="molecule type" value="Genomic_DNA"/>
</dbReference>
<keyword evidence="4" id="KW-0342">GTP-binding</keyword>
<dbReference type="InterPro" id="IPR006073">
    <property type="entry name" value="GTP-bd"/>
</dbReference>
<dbReference type="InParanoid" id="A0A0G4EVX6"/>
<evidence type="ECO:0000256" key="1">
    <source>
        <dbReference type="ARBA" id="ARBA00022723"/>
    </source>
</evidence>
<dbReference type="PANTHER" id="PTHR10229">
    <property type="entry name" value="GTP-BINDING PROTEIN HFLX"/>
    <property type="match status" value="1"/>
</dbReference>
<accession>A0A0G4EVX6</accession>
<evidence type="ECO:0000313" key="7">
    <source>
        <dbReference type="EMBL" id="CEM02357.1"/>
    </source>
</evidence>
<protein>
    <recommendedName>
        <fullName evidence="6">Hflx-type G domain-containing protein</fullName>
    </recommendedName>
</protein>
<dbReference type="InterPro" id="IPR016496">
    <property type="entry name" value="GTPase_HflX"/>
</dbReference>
<dbReference type="STRING" id="1169540.A0A0G4EVX6"/>
<dbReference type="Gene3D" id="3.40.50.300">
    <property type="entry name" value="P-loop containing nucleotide triphosphate hydrolases"/>
    <property type="match status" value="1"/>
</dbReference>
<dbReference type="PhylomeDB" id="A0A0G4EVX6"/>
<keyword evidence="8" id="KW-1185">Reference proteome</keyword>
<dbReference type="PANTHER" id="PTHR10229:SF0">
    <property type="entry name" value="GTP-BINDING PROTEIN 6-RELATED"/>
    <property type="match status" value="1"/>
</dbReference>
<sequence>MAARALSVARRGLQRHHSIYQRTSARLLRRFSSAREAARSPEEASSDSSNSADVSWDVTGNLKHKLHGSRPLVMVIHPVLKGKRKREILWDAEEALGLVRAAHWDPLPGPTEPANGWNQNELAKVGHLQRLVQEGNLTLPKEWHFHRTMRDDDENTDEESGDEDLDPNEAAWRNSTLRRQWAESCCVRVRQVHPGNFFQKGKLEELAMIYTYQPAHYVFVNSSLTGTQQRNLELIFKNALNVWAARKMERKELPIAGLVHSATSIAANTTELDILAQDRLKLQADSGKALVGTEGQADALAQIGADHLGEAVAPVDETEEEIDERRGAATRVEVVDRNRVVLEIFALRARTRQAILQVALARTNYFKSRLSLNTPNRFKQLLMSVKAAAGVQSTYADWVEDVSTTYHLGDGEQIGEYEGRLLEIAMTKLRAQLEEVKKARKLQREARRGAGTVALVGYTNVGKTAIMNRLTGSDLRVRDVLFQTLDTTMRKVRLPSGTKAILVDSVGFIQDLPHALYDAFQATLEETINADVLLHVRDVSHPQWEMHKQVVLDSLHDCGMSLERLSSNVVEVWNKVDLLDEEGFRSMLSELPPNAVPVSAMDASGLDVLLKLLDQVVNSVLSRSTITLRLPVREVQERMRVLNRLGITISYGRSLDAGMTSDSEGWRETFAKEDEDEEGGIRVSEDGQSVLVDVIADYPALARYEALYEKRGGEPGEGR</sequence>
<dbReference type="GO" id="GO:0005525">
    <property type="term" value="F:GTP binding"/>
    <property type="evidence" value="ECO:0007669"/>
    <property type="project" value="UniProtKB-KW"/>
</dbReference>
<evidence type="ECO:0000256" key="5">
    <source>
        <dbReference type="SAM" id="MobiDB-lite"/>
    </source>
</evidence>
<dbReference type="Pfam" id="PF13167">
    <property type="entry name" value="GTP-bdg_N"/>
    <property type="match status" value="1"/>
</dbReference>
<dbReference type="InterPro" id="IPR042108">
    <property type="entry name" value="GTPase_HflX_N_sf"/>
</dbReference>
<dbReference type="Pfam" id="PF01926">
    <property type="entry name" value="MMR_HSR1"/>
    <property type="match status" value="1"/>
</dbReference>
<dbReference type="CDD" id="cd01878">
    <property type="entry name" value="HflX"/>
    <property type="match status" value="1"/>
</dbReference>
<dbReference type="InterPro" id="IPR030394">
    <property type="entry name" value="G_HFLX_dom"/>
</dbReference>
<reference evidence="7 8" key="1">
    <citation type="submission" date="2014-11" db="EMBL/GenBank/DDBJ databases">
        <authorList>
            <person name="Zhu J."/>
            <person name="Qi W."/>
            <person name="Song R."/>
        </authorList>
    </citation>
    <scope>NUCLEOTIDE SEQUENCE [LARGE SCALE GENOMIC DNA]</scope>
</reference>
<feature type="domain" description="Hflx-type G" evidence="6">
    <location>
        <begin position="451"/>
        <end position="621"/>
    </location>
</feature>
<keyword evidence="3" id="KW-0460">Magnesium</keyword>